<dbReference type="PANTHER" id="PTHR42879">
    <property type="entry name" value="3-OXOACYL-(ACYL-CARRIER-PROTEIN) REDUCTASE"/>
    <property type="match status" value="1"/>
</dbReference>
<evidence type="ECO:0000313" key="4">
    <source>
        <dbReference type="Proteomes" id="UP001499882"/>
    </source>
</evidence>
<protein>
    <submittedName>
        <fullName evidence="3">3-oxoacyl-[acyl-carrier-protein] reductase</fullName>
    </submittedName>
</protein>
<dbReference type="InterPro" id="IPR002347">
    <property type="entry name" value="SDR_fam"/>
</dbReference>
<dbReference type="SUPFAM" id="SSF51735">
    <property type="entry name" value="NAD(P)-binding Rossmann-fold domains"/>
    <property type="match status" value="1"/>
</dbReference>
<evidence type="ECO:0000256" key="1">
    <source>
        <dbReference type="ARBA" id="ARBA00006484"/>
    </source>
</evidence>
<sequence>MRTALVTGASRGIGRGIALHLASQGYGLTITSRNDDDLAALASQLRSAGAPRVAHAACDMADRRSLPELMVLHGAHFEDSMDALVVNAGVGTAGPVDSVRMDRFDKMIDVNLTSGLVLIQSALPLLRAAAAADPERGAKIVALSSITGAYAEAGFAAYGASKAALLSLVETVSLEESGNGVTATAVAPAYVDTDMAAWITDEIPAHTMIPVADVVAVVAMVLGLSRNTAITRIVMGRSGTSGRHA</sequence>
<gene>
    <name evidence="3" type="primary">fabG_2</name>
    <name evidence="3" type="ORF">GCM10023350_08470</name>
</gene>
<dbReference type="InterPro" id="IPR020904">
    <property type="entry name" value="Sc_DH/Rdtase_CS"/>
</dbReference>
<comment type="caution">
    <text evidence="3">The sequence shown here is derived from an EMBL/GenBank/DDBJ whole genome shotgun (WGS) entry which is preliminary data.</text>
</comment>
<reference evidence="4" key="1">
    <citation type="journal article" date="2019" name="Int. J. Syst. Evol. Microbiol.">
        <title>The Global Catalogue of Microorganisms (GCM) 10K type strain sequencing project: providing services to taxonomists for standard genome sequencing and annotation.</title>
        <authorList>
            <consortium name="The Broad Institute Genomics Platform"/>
            <consortium name="The Broad Institute Genome Sequencing Center for Infectious Disease"/>
            <person name="Wu L."/>
            <person name="Ma J."/>
        </authorList>
    </citation>
    <scope>NUCLEOTIDE SEQUENCE [LARGE SCALE GENOMIC DNA]</scope>
    <source>
        <strain evidence="4">JCM 18532</strain>
    </source>
</reference>
<dbReference type="Pfam" id="PF00106">
    <property type="entry name" value="adh_short"/>
    <property type="match status" value="1"/>
</dbReference>
<dbReference type="CDD" id="cd05233">
    <property type="entry name" value="SDR_c"/>
    <property type="match status" value="1"/>
</dbReference>
<proteinExistence type="inferred from homology"/>
<comment type="similarity">
    <text evidence="1 2">Belongs to the short-chain dehydrogenases/reductases (SDR) family.</text>
</comment>
<organism evidence="3 4">
    <name type="scientific">Nocardioides endophyticus</name>
    <dbReference type="NCBI Taxonomy" id="1353775"/>
    <lineage>
        <taxon>Bacteria</taxon>
        <taxon>Bacillati</taxon>
        <taxon>Actinomycetota</taxon>
        <taxon>Actinomycetes</taxon>
        <taxon>Propionibacteriales</taxon>
        <taxon>Nocardioidaceae</taxon>
        <taxon>Nocardioides</taxon>
    </lineage>
</organism>
<name>A0ABP8YFW1_9ACTN</name>
<dbReference type="Proteomes" id="UP001499882">
    <property type="component" value="Unassembled WGS sequence"/>
</dbReference>
<dbReference type="EMBL" id="BAABKN010000005">
    <property type="protein sequence ID" value="GAA4727746.1"/>
    <property type="molecule type" value="Genomic_DNA"/>
</dbReference>
<accession>A0ABP8YFW1</accession>
<dbReference type="InterPro" id="IPR050259">
    <property type="entry name" value="SDR"/>
</dbReference>
<evidence type="ECO:0000256" key="2">
    <source>
        <dbReference type="RuleBase" id="RU000363"/>
    </source>
</evidence>
<dbReference type="PRINTS" id="PR00081">
    <property type="entry name" value="GDHRDH"/>
</dbReference>
<dbReference type="RefSeq" id="WP_345525343.1">
    <property type="nucleotide sequence ID" value="NZ_BAABKN010000005.1"/>
</dbReference>
<dbReference type="PANTHER" id="PTHR42879:SF2">
    <property type="entry name" value="3-OXOACYL-[ACYL-CARRIER-PROTEIN] REDUCTASE FABG"/>
    <property type="match status" value="1"/>
</dbReference>
<keyword evidence="4" id="KW-1185">Reference proteome</keyword>
<dbReference type="Gene3D" id="3.40.50.720">
    <property type="entry name" value="NAD(P)-binding Rossmann-like Domain"/>
    <property type="match status" value="1"/>
</dbReference>
<dbReference type="PROSITE" id="PS00061">
    <property type="entry name" value="ADH_SHORT"/>
    <property type="match status" value="1"/>
</dbReference>
<dbReference type="PRINTS" id="PR00080">
    <property type="entry name" value="SDRFAMILY"/>
</dbReference>
<evidence type="ECO:0000313" key="3">
    <source>
        <dbReference type="EMBL" id="GAA4727746.1"/>
    </source>
</evidence>
<dbReference type="InterPro" id="IPR036291">
    <property type="entry name" value="NAD(P)-bd_dom_sf"/>
</dbReference>